<dbReference type="Proteomes" id="UP000013827">
    <property type="component" value="Unassembled WGS sequence"/>
</dbReference>
<evidence type="ECO:0000313" key="3">
    <source>
        <dbReference type="EnsemblProtists" id="EOD11372"/>
    </source>
</evidence>
<dbReference type="EnsemblProtists" id="EOD11372">
    <property type="protein sequence ID" value="EOD11372"/>
    <property type="gene ID" value="EMIHUDRAFT_452451"/>
</dbReference>
<dbReference type="RefSeq" id="XP_005763801.1">
    <property type="nucleotide sequence ID" value="XM_005763744.1"/>
</dbReference>
<feature type="signal peptide" evidence="2">
    <location>
        <begin position="1"/>
        <end position="16"/>
    </location>
</feature>
<keyword evidence="4" id="KW-1185">Reference proteome</keyword>
<feature type="region of interest" description="Disordered" evidence="1">
    <location>
        <begin position="311"/>
        <end position="337"/>
    </location>
</feature>
<feature type="compositionally biased region" description="Basic and acidic residues" evidence="1">
    <location>
        <begin position="145"/>
        <end position="157"/>
    </location>
</feature>
<dbReference type="Gene3D" id="1.20.120.1910">
    <property type="entry name" value="Cysteine-tRNA ligase, C-terminal anti-codon recognition domain"/>
    <property type="match status" value="2"/>
</dbReference>
<dbReference type="GO" id="GO:0004812">
    <property type="term" value="F:aminoacyl-tRNA ligase activity"/>
    <property type="evidence" value="ECO:0007669"/>
    <property type="project" value="InterPro"/>
</dbReference>
<dbReference type="InterPro" id="IPR009080">
    <property type="entry name" value="tRNAsynth_Ia_anticodon-bd"/>
</dbReference>
<reference evidence="4" key="1">
    <citation type="journal article" date="2013" name="Nature">
        <title>Pan genome of the phytoplankton Emiliania underpins its global distribution.</title>
        <authorList>
            <person name="Read B.A."/>
            <person name="Kegel J."/>
            <person name="Klute M.J."/>
            <person name="Kuo A."/>
            <person name="Lefebvre S.C."/>
            <person name="Maumus F."/>
            <person name="Mayer C."/>
            <person name="Miller J."/>
            <person name="Monier A."/>
            <person name="Salamov A."/>
            <person name="Young J."/>
            <person name="Aguilar M."/>
            <person name="Claverie J.M."/>
            <person name="Frickenhaus S."/>
            <person name="Gonzalez K."/>
            <person name="Herman E.K."/>
            <person name="Lin Y.C."/>
            <person name="Napier J."/>
            <person name="Ogata H."/>
            <person name="Sarno A.F."/>
            <person name="Shmutz J."/>
            <person name="Schroeder D."/>
            <person name="de Vargas C."/>
            <person name="Verret F."/>
            <person name="von Dassow P."/>
            <person name="Valentin K."/>
            <person name="Van de Peer Y."/>
            <person name="Wheeler G."/>
            <person name="Dacks J.B."/>
            <person name="Delwiche C.F."/>
            <person name="Dyhrman S.T."/>
            <person name="Glockner G."/>
            <person name="John U."/>
            <person name="Richards T."/>
            <person name="Worden A.Z."/>
            <person name="Zhang X."/>
            <person name="Grigoriev I.V."/>
            <person name="Allen A.E."/>
            <person name="Bidle K."/>
            <person name="Borodovsky M."/>
            <person name="Bowler C."/>
            <person name="Brownlee C."/>
            <person name="Cock J.M."/>
            <person name="Elias M."/>
            <person name="Gladyshev V.N."/>
            <person name="Groth M."/>
            <person name="Guda C."/>
            <person name="Hadaegh A."/>
            <person name="Iglesias-Rodriguez M.D."/>
            <person name="Jenkins J."/>
            <person name="Jones B.M."/>
            <person name="Lawson T."/>
            <person name="Leese F."/>
            <person name="Lindquist E."/>
            <person name="Lobanov A."/>
            <person name="Lomsadze A."/>
            <person name="Malik S.B."/>
            <person name="Marsh M.E."/>
            <person name="Mackinder L."/>
            <person name="Mock T."/>
            <person name="Mueller-Roeber B."/>
            <person name="Pagarete A."/>
            <person name="Parker M."/>
            <person name="Probert I."/>
            <person name="Quesneville H."/>
            <person name="Raines C."/>
            <person name="Rensing S.A."/>
            <person name="Riano-Pachon D.M."/>
            <person name="Richier S."/>
            <person name="Rokitta S."/>
            <person name="Shiraiwa Y."/>
            <person name="Soanes D.M."/>
            <person name="van der Giezen M."/>
            <person name="Wahlund T.M."/>
            <person name="Williams B."/>
            <person name="Wilson W."/>
            <person name="Wolfe G."/>
            <person name="Wurch L.L."/>
        </authorList>
    </citation>
    <scope>NUCLEOTIDE SEQUENCE</scope>
</reference>
<name>A0A0D3IJD7_EMIH1</name>
<organism evidence="3 4">
    <name type="scientific">Emiliania huxleyi (strain CCMP1516)</name>
    <dbReference type="NCBI Taxonomy" id="280463"/>
    <lineage>
        <taxon>Eukaryota</taxon>
        <taxon>Haptista</taxon>
        <taxon>Haptophyta</taxon>
        <taxon>Prymnesiophyceae</taxon>
        <taxon>Isochrysidales</taxon>
        <taxon>Noelaerhabdaceae</taxon>
        <taxon>Emiliania</taxon>
    </lineage>
</organism>
<dbReference type="KEGG" id="ehx:EMIHUDRAFT_452451"/>
<sequence length="337" mass="36248">MLSGVVLLYAAHAVVALAPARATATARHASVHAQSEPAAAAREPIAYYRDPDDAYFEKLAKLPPVDEAAVDALVAERSRLRAAFEYDAADAVKAQILALGVTVVDVRGQEAWYVTPRHSRTLEAAEAAEVEEGRAASASPRRKGGRDLGPRGHDFERSGGGAKGKAGQALEALGIRVCDATKRWRADGEAFGSGYERTVGDGDEDVPALDTAPIEQLLLARARAKQARDFGKADALRGELRAAHSVIVDDQRRAWRRVRLYGDYYRVGPRVGKAEPKIGKLLTTLSQAASGERAALLEELGAMGVQVDEGRGTWRRPRRTPEELAAAAALRREAESK</sequence>
<protein>
    <submittedName>
        <fullName evidence="3">Uncharacterized protein</fullName>
    </submittedName>
</protein>
<dbReference type="GeneID" id="17257539"/>
<reference evidence="3" key="2">
    <citation type="submission" date="2024-10" db="UniProtKB">
        <authorList>
            <consortium name="EnsemblProtists"/>
        </authorList>
    </citation>
    <scope>IDENTIFICATION</scope>
</reference>
<dbReference type="GO" id="GO:0005524">
    <property type="term" value="F:ATP binding"/>
    <property type="evidence" value="ECO:0007669"/>
    <property type="project" value="InterPro"/>
</dbReference>
<proteinExistence type="predicted"/>
<evidence type="ECO:0000256" key="1">
    <source>
        <dbReference type="SAM" id="MobiDB-lite"/>
    </source>
</evidence>
<dbReference type="PaxDb" id="2903-EOD11372"/>
<evidence type="ECO:0000256" key="2">
    <source>
        <dbReference type="SAM" id="SignalP"/>
    </source>
</evidence>
<dbReference type="HOGENOM" id="CLU_824950_0_0_1"/>
<keyword evidence="2" id="KW-0732">Signal</keyword>
<feature type="chain" id="PRO_5044291096" evidence="2">
    <location>
        <begin position="17"/>
        <end position="337"/>
    </location>
</feature>
<accession>A0A0D3IJD7</accession>
<dbReference type="GO" id="GO:0006418">
    <property type="term" value="P:tRNA aminoacylation for protein translation"/>
    <property type="evidence" value="ECO:0007669"/>
    <property type="project" value="InterPro"/>
</dbReference>
<evidence type="ECO:0000313" key="4">
    <source>
        <dbReference type="Proteomes" id="UP000013827"/>
    </source>
</evidence>
<feature type="region of interest" description="Disordered" evidence="1">
    <location>
        <begin position="127"/>
        <end position="165"/>
    </location>
</feature>
<dbReference type="SUPFAM" id="SSF47323">
    <property type="entry name" value="Anticodon-binding domain of a subclass of class I aminoacyl-tRNA synthetases"/>
    <property type="match status" value="2"/>
</dbReference>
<dbReference type="AlphaFoldDB" id="A0A0D3IJD7"/>